<dbReference type="WBParaSite" id="GPUH_0001539201-mRNA-1">
    <property type="protein sequence ID" value="GPUH_0001539201-mRNA-1"/>
    <property type="gene ID" value="GPUH_0001539201"/>
</dbReference>
<name>A0A183E331_9BILA</name>
<comment type="pathway">
    <text evidence="2">Protein modification; protein glycosylation.</text>
</comment>
<evidence type="ECO:0000256" key="7">
    <source>
        <dbReference type="ARBA" id="ARBA00022989"/>
    </source>
</evidence>
<keyword evidence="3" id="KW-0328">Glycosyltransferase</keyword>
<evidence type="ECO:0000256" key="2">
    <source>
        <dbReference type="ARBA" id="ARBA00004922"/>
    </source>
</evidence>
<keyword evidence="4" id="KW-0808">Transferase</keyword>
<dbReference type="InterPro" id="IPR026051">
    <property type="entry name" value="ALG1-like"/>
</dbReference>
<comment type="subcellular location">
    <subcellularLocation>
        <location evidence="1">Endoplasmic reticulum membrane</location>
        <topology evidence="1">Single-pass membrane protein</topology>
    </subcellularLocation>
</comment>
<reference evidence="10" key="1">
    <citation type="submission" date="2016-06" db="UniProtKB">
        <authorList>
            <consortium name="WormBaseParasite"/>
        </authorList>
    </citation>
    <scope>IDENTIFICATION</scope>
</reference>
<accession>A0A183E331</accession>
<sequence length="352" mass="38570">LQPTVRSWSGEAPSDAIVRPNHPPVSDPRLSVTSDPRVPHVSDPRLALPGDPRFPSAEGLSKRTAPVKDIAAKESVANVTVTGTPPSRAAERRVPGPEYQTRFCAAGELEAVNDGSSDQKFTVCTSAQFCSSWGPDFQYFHEFHRSNAERELSRAVKEVKKPEIRDLSITLNEDEDDATAFVAAADELAELTKGFDVDERDSRLSLSEAVRGCSSVTSRKAEDSNEASSLQKSAVEPEVAPELTSQISGLGFVIVPVHRDYLGLLFSDDIYEGGLPGLQQECVPSNVRLLMVLRRKNATLVVVGDIGRSPRMCYHAKSLADKNYHVQIVGYADSVMHPVIEQHPLIRYYSML</sequence>
<dbReference type="GO" id="GO:0005789">
    <property type="term" value="C:endoplasmic reticulum membrane"/>
    <property type="evidence" value="ECO:0007669"/>
    <property type="project" value="UniProtKB-SubCell"/>
</dbReference>
<keyword evidence="8" id="KW-0472">Membrane</keyword>
<evidence type="ECO:0000256" key="3">
    <source>
        <dbReference type="ARBA" id="ARBA00022676"/>
    </source>
</evidence>
<dbReference type="AlphaFoldDB" id="A0A183E331"/>
<evidence type="ECO:0000256" key="1">
    <source>
        <dbReference type="ARBA" id="ARBA00004389"/>
    </source>
</evidence>
<protein>
    <submittedName>
        <fullName evidence="10">Usp domain-containing protein</fullName>
    </submittedName>
</protein>
<evidence type="ECO:0000256" key="8">
    <source>
        <dbReference type="ARBA" id="ARBA00023136"/>
    </source>
</evidence>
<feature type="region of interest" description="Disordered" evidence="9">
    <location>
        <begin position="1"/>
        <end position="64"/>
    </location>
</feature>
<evidence type="ECO:0000313" key="10">
    <source>
        <dbReference type="WBParaSite" id="GPUH_0001539201-mRNA-1"/>
    </source>
</evidence>
<dbReference type="PANTHER" id="PTHR13036:SF0">
    <property type="entry name" value="CHITOBIOSYLDIPHOSPHODOLICHOL BETA-MANNOSYLTRANSFERASE"/>
    <property type="match status" value="1"/>
</dbReference>
<keyword evidence="7" id="KW-1133">Transmembrane helix</keyword>
<organism evidence="10">
    <name type="scientific">Gongylonema pulchrum</name>
    <dbReference type="NCBI Taxonomy" id="637853"/>
    <lineage>
        <taxon>Eukaryota</taxon>
        <taxon>Metazoa</taxon>
        <taxon>Ecdysozoa</taxon>
        <taxon>Nematoda</taxon>
        <taxon>Chromadorea</taxon>
        <taxon>Rhabditida</taxon>
        <taxon>Spirurina</taxon>
        <taxon>Spiruromorpha</taxon>
        <taxon>Spiruroidea</taxon>
        <taxon>Gongylonematidae</taxon>
        <taxon>Gongylonema</taxon>
    </lineage>
</organism>
<evidence type="ECO:0000256" key="6">
    <source>
        <dbReference type="ARBA" id="ARBA00022824"/>
    </source>
</evidence>
<dbReference type="GO" id="GO:0000030">
    <property type="term" value="F:mannosyltransferase activity"/>
    <property type="evidence" value="ECO:0007669"/>
    <property type="project" value="InterPro"/>
</dbReference>
<keyword evidence="5" id="KW-0812">Transmembrane</keyword>
<evidence type="ECO:0000256" key="4">
    <source>
        <dbReference type="ARBA" id="ARBA00022679"/>
    </source>
</evidence>
<dbReference type="PANTHER" id="PTHR13036">
    <property type="entry name" value="BETA1,4 MANNOSYLTRANSFERASE"/>
    <property type="match status" value="1"/>
</dbReference>
<keyword evidence="6" id="KW-0256">Endoplasmic reticulum</keyword>
<proteinExistence type="predicted"/>
<evidence type="ECO:0000256" key="9">
    <source>
        <dbReference type="SAM" id="MobiDB-lite"/>
    </source>
</evidence>
<evidence type="ECO:0000256" key="5">
    <source>
        <dbReference type="ARBA" id="ARBA00022692"/>
    </source>
</evidence>